<reference evidence="2 3" key="1">
    <citation type="submission" date="2012-02" db="EMBL/GenBank/DDBJ databases">
        <title>Complete sequence of chromosome of Singulisphaera acidiphila DSM 18658.</title>
        <authorList>
            <consortium name="US DOE Joint Genome Institute (JGI-PGF)"/>
            <person name="Lucas S."/>
            <person name="Copeland A."/>
            <person name="Lapidus A."/>
            <person name="Glavina del Rio T."/>
            <person name="Dalin E."/>
            <person name="Tice H."/>
            <person name="Bruce D."/>
            <person name="Goodwin L."/>
            <person name="Pitluck S."/>
            <person name="Peters L."/>
            <person name="Ovchinnikova G."/>
            <person name="Chertkov O."/>
            <person name="Kyrpides N."/>
            <person name="Mavromatis K."/>
            <person name="Ivanova N."/>
            <person name="Brettin T."/>
            <person name="Detter J.C."/>
            <person name="Han C."/>
            <person name="Larimer F."/>
            <person name="Land M."/>
            <person name="Hauser L."/>
            <person name="Markowitz V."/>
            <person name="Cheng J.-F."/>
            <person name="Hugenholtz P."/>
            <person name="Woyke T."/>
            <person name="Wu D."/>
            <person name="Tindall B."/>
            <person name="Pomrenke H."/>
            <person name="Brambilla E."/>
            <person name="Klenk H.-P."/>
            <person name="Eisen J.A."/>
        </authorList>
    </citation>
    <scope>NUCLEOTIDE SEQUENCE [LARGE SCALE GENOMIC DNA]</scope>
    <source>
        <strain evidence="3">ATCC BAA-1392 / DSM 18658 / VKM B-2454 / MOB10</strain>
    </source>
</reference>
<evidence type="ECO:0000313" key="2">
    <source>
        <dbReference type="EMBL" id="AGA30798.1"/>
    </source>
</evidence>
<feature type="compositionally biased region" description="Basic and acidic residues" evidence="1">
    <location>
        <begin position="116"/>
        <end position="139"/>
    </location>
</feature>
<keyword evidence="3" id="KW-1185">Reference proteome</keyword>
<sequence>MIPKPKQRFDIKDRGQAWKGRILTTLGTLGASATVWAGAGMGGETSRWELPDGTHLYSTAEAPFDYRGPVPTLLLAMLDPTAANNPRAEPRFDSSFLRAQNQAAEPNSVAAFSESEPAKSKASERETENAKEQERREVAPRVASAASRARTQSLEHPPGSTASLSTATAEASHDPIVMAKQAIADCEARYKKVQDYTCTFHKRERIDGRLTQPYIMAMKSRTHPHSIYFKFQRPKKGREAIYVAGRHGGKIVVHDVGLGKLIAGTMNLDPHGSMAMEENRHPVTEAGIGSLIASVARHWSIELTPGESRVTFHKDVRVGNRPCTMIESVHPEKHPSYLFHMVKLYIDHEHGLPIRFEAYDWPKRPGVSPELVEEYSYLNLQTNVGLRDQDFDAANPQYSYGRF</sequence>
<dbReference type="Proteomes" id="UP000010798">
    <property type="component" value="Chromosome"/>
</dbReference>
<organism evidence="2 3">
    <name type="scientific">Singulisphaera acidiphila (strain ATCC BAA-1392 / DSM 18658 / VKM B-2454 / MOB10)</name>
    <dbReference type="NCBI Taxonomy" id="886293"/>
    <lineage>
        <taxon>Bacteria</taxon>
        <taxon>Pseudomonadati</taxon>
        <taxon>Planctomycetota</taxon>
        <taxon>Planctomycetia</taxon>
        <taxon>Isosphaerales</taxon>
        <taxon>Isosphaeraceae</taxon>
        <taxon>Singulisphaera</taxon>
    </lineage>
</organism>
<dbReference type="InterPro" id="IPR011465">
    <property type="entry name" value="DUF1571"/>
</dbReference>
<dbReference type="KEGG" id="saci:Sinac_6728"/>
<feature type="compositionally biased region" description="Low complexity" evidence="1">
    <location>
        <begin position="140"/>
        <end position="150"/>
    </location>
</feature>
<proteinExistence type="predicted"/>
<evidence type="ECO:0000256" key="1">
    <source>
        <dbReference type="SAM" id="MobiDB-lite"/>
    </source>
</evidence>
<name>L0DPM6_SINAD</name>
<feature type="compositionally biased region" description="Low complexity" evidence="1">
    <location>
        <begin position="160"/>
        <end position="170"/>
    </location>
</feature>
<feature type="region of interest" description="Disordered" evidence="1">
    <location>
        <begin position="103"/>
        <end position="170"/>
    </location>
</feature>
<dbReference type="eggNOG" id="ENOG5032TW0">
    <property type="taxonomic scope" value="Bacteria"/>
</dbReference>
<dbReference type="OrthoDB" id="5456309at2"/>
<evidence type="ECO:0008006" key="4">
    <source>
        <dbReference type="Google" id="ProtNLM"/>
    </source>
</evidence>
<dbReference type="EMBL" id="CP003364">
    <property type="protein sequence ID" value="AGA30798.1"/>
    <property type="molecule type" value="Genomic_DNA"/>
</dbReference>
<dbReference type="STRING" id="886293.Sinac_6728"/>
<evidence type="ECO:0000313" key="3">
    <source>
        <dbReference type="Proteomes" id="UP000010798"/>
    </source>
</evidence>
<dbReference type="HOGENOM" id="CLU_683149_0_0_0"/>
<dbReference type="AlphaFoldDB" id="L0DPM6"/>
<accession>L0DPM6</accession>
<dbReference type="RefSeq" id="WP_015249876.1">
    <property type="nucleotide sequence ID" value="NC_019892.1"/>
</dbReference>
<dbReference type="Gene3D" id="2.50.20.10">
    <property type="entry name" value="Lipoprotein localisation LolA/LolB/LppX"/>
    <property type="match status" value="1"/>
</dbReference>
<dbReference type="Pfam" id="PF07608">
    <property type="entry name" value="DUF1571"/>
    <property type="match status" value="1"/>
</dbReference>
<gene>
    <name evidence="2" type="ordered locus">Sinac_6728</name>
</gene>
<protein>
    <recommendedName>
        <fullName evidence="4">DUF1571 domain-containing protein</fullName>
    </recommendedName>
</protein>